<feature type="non-terminal residue" evidence="1">
    <location>
        <position position="20"/>
    </location>
</feature>
<evidence type="ECO:0000313" key="2">
    <source>
        <dbReference type="Proteomes" id="UP000188268"/>
    </source>
</evidence>
<keyword evidence="2" id="KW-1185">Reference proteome</keyword>
<proteinExistence type="predicted"/>
<reference evidence="1 2" key="1">
    <citation type="submission" date="2013-09" db="EMBL/GenBank/DDBJ databases">
        <title>Corchorus capsularis genome sequencing.</title>
        <authorList>
            <person name="Alam M."/>
            <person name="Haque M.S."/>
            <person name="Islam M.S."/>
            <person name="Emdad E.M."/>
            <person name="Islam M.M."/>
            <person name="Ahmed B."/>
            <person name="Halim A."/>
            <person name="Hossen Q.M.M."/>
            <person name="Hossain M.Z."/>
            <person name="Ahmed R."/>
            <person name="Khan M.M."/>
            <person name="Islam R."/>
            <person name="Rashid M.M."/>
            <person name="Khan S.A."/>
            <person name="Rahman M.S."/>
            <person name="Alam M."/>
        </authorList>
    </citation>
    <scope>NUCLEOTIDE SEQUENCE [LARGE SCALE GENOMIC DNA]</scope>
    <source>
        <strain evidence="2">cv. CVL-1</strain>
        <tissue evidence="1">Whole seedling</tissue>
    </source>
</reference>
<dbReference type="EMBL" id="AWWV01004804">
    <property type="protein sequence ID" value="OMP06732.1"/>
    <property type="molecule type" value="Genomic_DNA"/>
</dbReference>
<gene>
    <name evidence="1" type="ORF">CCACVL1_01452</name>
</gene>
<organism evidence="1 2">
    <name type="scientific">Corchorus capsularis</name>
    <name type="common">Jute</name>
    <dbReference type="NCBI Taxonomy" id="210143"/>
    <lineage>
        <taxon>Eukaryota</taxon>
        <taxon>Viridiplantae</taxon>
        <taxon>Streptophyta</taxon>
        <taxon>Embryophyta</taxon>
        <taxon>Tracheophyta</taxon>
        <taxon>Spermatophyta</taxon>
        <taxon>Magnoliopsida</taxon>
        <taxon>eudicotyledons</taxon>
        <taxon>Gunneridae</taxon>
        <taxon>Pentapetalae</taxon>
        <taxon>rosids</taxon>
        <taxon>malvids</taxon>
        <taxon>Malvales</taxon>
        <taxon>Malvaceae</taxon>
        <taxon>Grewioideae</taxon>
        <taxon>Apeibeae</taxon>
        <taxon>Corchorus</taxon>
    </lineage>
</organism>
<comment type="caution">
    <text evidence="1">The sequence shown here is derived from an EMBL/GenBank/DDBJ whole genome shotgun (WGS) entry which is preliminary data.</text>
</comment>
<accession>A0A1R3KI14</accession>
<dbReference type="AlphaFoldDB" id="A0A1R3KI14"/>
<sequence>MAIASKAMYKTEMQKTLEVA</sequence>
<protein>
    <submittedName>
        <fullName evidence="1">Uncharacterized protein</fullName>
    </submittedName>
</protein>
<name>A0A1R3KI14_COCAP</name>
<evidence type="ECO:0000313" key="1">
    <source>
        <dbReference type="EMBL" id="OMP06732.1"/>
    </source>
</evidence>
<dbReference type="Proteomes" id="UP000188268">
    <property type="component" value="Unassembled WGS sequence"/>
</dbReference>